<accession>A0ABY7TNJ8</accession>
<keyword evidence="5" id="KW-0812">Transmembrane</keyword>
<feature type="compositionally biased region" description="Polar residues" evidence="4">
    <location>
        <begin position="278"/>
        <end position="287"/>
    </location>
</feature>
<dbReference type="InterPro" id="IPR004089">
    <property type="entry name" value="MCPsignal_dom"/>
</dbReference>
<keyword evidence="5" id="KW-1133">Transmembrane helix</keyword>
<dbReference type="SUPFAM" id="SSF58104">
    <property type="entry name" value="Methyl-accepting chemotaxis protein (MCP) signaling domain"/>
    <property type="match status" value="1"/>
</dbReference>
<dbReference type="PRINTS" id="PR00260">
    <property type="entry name" value="CHEMTRNSDUCR"/>
</dbReference>
<keyword evidence="5" id="KW-0472">Membrane</keyword>
<protein>
    <submittedName>
        <fullName evidence="7">Methyl-accepting chemotaxis protein</fullName>
    </submittedName>
</protein>
<feature type="transmembrane region" description="Helical" evidence="5">
    <location>
        <begin position="69"/>
        <end position="87"/>
    </location>
</feature>
<feature type="transmembrane region" description="Helical" evidence="5">
    <location>
        <begin position="117"/>
        <end position="139"/>
    </location>
</feature>
<dbReference type="InterPro" id="IPR004090">
    <property type="entry name" value="Chemotax_Me-accpt_rcpt"/>
</dbReference>
<gene>
    <name evidence="7" type="ORF">PQ455_04815</name>
</gene>
<dbReference type="RefSeq" id="WP_273689681.1">
    <property type="nucleotide sequence ID" value="NZ_CP117411.1"/>
</dbReference>
<proteinExistence type="inferred from homology"/>
<evidence type="ECO:0000313" key="7">
    <source>
        <dbReference type="EMBL" id="WCT74556.1"/>
    </source>
</evidence>
<evidence type="ECO:0000256" key="5">
    <source>
        <dbReference type="SAM" id="Phobius"/>
    </source>
</evidence>
<evidence type="ECO:0000259" key="6">
    <source>
        <dbReference type="PROSITE" id="PS50111"/>
    </source>
</evidence>
<dbReference type="EMBL" id="CP117411">
    <property type="protein sequence ID" value="WCT74556.1"/>
    <property type="molecule type" value="Genomic_DNA"/>
</dbReference>
<dbReference type="PANTHER" id="PTHR32089">
    <property type="entry name" value="METHYL-ACCEPTING CHEMOTAXIS PROTEIN MCPB"/>
    <property type="match status" value="1"/>
</dbReference>
<organism evidence="7 8">
    <name type="scientific">Sphingomonas naphthae</name>
    <dbReference type="NCBI Taxonomy" id="1813468"/>
    <lineage>
        <taxon>Bacteria</taxon>
        <taxon>Pseudomonadati</taxon>
        <taxon>Pseudomonadota</taxon>
        <taxon>Alphaproteobacteria</taxon>
        <taxon>Sphingomonadales</taxon>
        <taxon>Sphingomonadaceae</taxon>
        <taxon>Sphingomonas</taxon>
    </lineage>
</organism>
<evidence type="ECO:0000256" key="1">
    <source>
        <dbReference type="ARBA" id="ARBA00023224"/>
    </source>
</evidence>
<keyword evidence="1 3" id="KW-0807">Transducer</keyword>
<feature type="region of interest" description="Disordered" evidence="4">
    <location>
        <begin position="269"/>
        <end position="291"/>
    </location>
</feature>
<evidence type="ECO:0000256" key="4">
    <source>
        <dbReference type="SAM" id="MobiDB-lite"/>
    </source>
</evidence>
<evidence type="ECO:0000313" key="8">
    <source>
        <dbReference type="Proteomes" id="UP001220395"/>
    </source>
</evidence>
<comment type="similarity">
    <text evidence="2">Belongs to the methyl-accepting chemotaxis (MCP) protein family.</text>
</comment>
<dbReference type="SMART" id="SM00283">
    <property type="entry name" value="MA"/>
    <property type="match status" value="1"/>
</dbReference>
<dbReference type="Gene3D" id="1.10.287.950">
    <property type="entry name" value="Methyl-accepting chemotaxis protein"/>
    <property type="match status" value="1"/>
</dbReference>
<evidence type="ECO:0000256" key="2">
    <source>
        <dbReference type="ARBA" id="ARBA00029447"/>
    </source>
</evidence>
<name>A0ABY7TNJ8_9SPHN</name>
<feature type="domain" description="Methyl-accepting transducer" evidence="6">
    <location>
        <begin position="254"/>
        <end position="493"/>
    </location>
</feature>
<dbReference type="PROSITE" id="PS50111">
    <property type="entry name" value="CHEMOTAXIS_TRANSDUC_2"/>
    <property type="match status" value="1"/>
</dbReference>
<feature type="transmembrane region" description="Helical" evidence="5">
    <location>
        <begin position="39"/>
        <end position="57"/>
    </location>
</feature>
<reference evidence="7 8" key="1">
    <citation type="submission" date="2023-02" db="EMBL/GenBank/DDBJ databases">
        <title>Genome sequence of Sphingomonas naphthae.</title>
        <authorList>
            <person name="Kim S."/>
            <person name="Heo J."/>
            <person name="Kwon S.-W."/>
        </authorList>
    </citation>
    <scope>NUCLEOTIDE SEQUENCE [LARGE SCALE GENOMIC DNA]</scope>
    <source>
        <strain evidence="7 8">KACC 18716</strain>
    </source>
</reference>
<keyword evidence="8" id="KW-1185">Reference proteome</keyword>
<dbReference type="Proteomes" id="UP001220395">
    <property type="component" value="Chromosome"/>
</dbReference>
<dbReference type="Pfam" id="PF00015">
    <property type="entry name" value="MCPsignal"/>
    <property type="match status" value="1"/>
</dbReference>
<feature type="transmembrane region" description="Helical" evidence="5">
    <location>
        <begin position="12"/>
        <end position="33"/>
    </location>
</feature>
<dbReference type="PANTHER" id="PTHR32089:SF112">
    <property type="entry name" value="LYSOZYME-LIKE PROTEIN-RELATED"/>
    <property type="match status" value="1"/>
</dbReference>
<feature type="transmembrane region" description="Helical" evidence="5">
    <location>
        <begin position="145"/>
        <end position="165"/>
    </location>
</feature>
<sequence length="510" mass="53476">MTTDALDALRLRGLQLLVGAAWIAFVALIFIGWATGADHLGAVLAIALVTNAAPTAMALRGRHDDKARLVTGTLAAVYPALGVYLMAGHPWQMDGHMYFFVGLAALTVLCDWRPIALAAGLVAVHHLLLETVMPSWVFVGGGSNIGRVMIHAVAVLLQLAVLSYVTRRLRLLLKKQDVARVESERLTAEAVARRQEAETAIAAARAAEAREAQERARREQLEREAAERRRGDMLALADAFQASIADIVGSVGSASTGLEDSARSLNELARRTSRKTADTASSANRSSDSAERLADNIRDLSGSIAAIAARVDEQAKLSGQARGASSSGRAAVATLAERSATISGFTDSIQQIAQRTNLLALNATIEAARAGEAGRGFAVVANEVKQLAAQATGATGEIRLLVGSVTDGAGAAHQALAEIATMVANLTFTAEAIREEIDRQRDTAAAIEQTARDTARGAHDMASEIGTILEVAGTTESLSGQVSHAATGLSSTAQELRIATDRFVAQLKAA</sequence>
<evidence type="ECO:0000256" key="3">
    <source>
        <dbReference type="PROSITE-ProRule" id="PRU00284"/>
    </source>
</evidence>